<protein>
    <submittedName>
        <fullName evidence="1">Uncharacterized protein</fullName>
    </submittedName>
</protein>
<accession>T0KVJ2</accession>
<evidence type="ECO:0000313" key="1">
    <source>
        <dbReference type="EMBL" id="EQB43351.1"/>
    </source>
</evidence>
<reference evidence="2" key="1">
    <citation type="journal article" date="2013" name="Mol. Plant Microbe Interact.">
        <title>Global aspects of pacC regulation of pathogenicity genes in Colletotrichum gloeosporioides as revealed by transcriptome analysis.</title>
        <authorList>
            <person name="Alkan N."/>
            <person name="Meng X."/>
            <person name="Friedlander G."/>
            <person name="Reuveni E."/>
            <person name="Sukno S."/>
            <person name="Sherman A."/>
            <person name="Thon M."/>
            <person name="Fluhr R."/>
            <person name="Prusky D."/>
        </authorList>
    </citation>
    <scope>NUCLEOTIDE SEQUENCE [LARGE SCALE GENOMIC DNA]</scope>
    <source>
        <strain evidence="2">Cg-14</strain>
    </source>
</reference>
<evidence type="ECO:0000313" key="2">
    <source>
        <dbReference type="Proteomes" id="UP000015530"/>
    </source>
</evidence>
<dbReference type="AlphaFoldDB" id="T0KVJ2"/>
<sequence length="30" mass="3664">MRQKQFEIIERNTLETYANIFTQGTQRISF</sequence>
<dbReference type="Proteomes" id="UP000015530">
    <property type="component" value="Unassembled WGS sequence"/>
</dbReference>
<name>T0KVJ2_COLGC</name>
<gene>
    <name evidence="1" type="ORF">CGLO_18000</name>
</gene>
<dbReference type="HOGENOM" id="CLU_3406343_0_0_1"/>
<comment type="caution">
    <text evidence="1">The sequence shown here is derived from an EMBL/GenBank/DDBJ whole genome shotgun (WGS) entry which is preliminary data.</text>
</comment>
<dbReference type="EMBL" id="AMYD01004322">
    <property type="protein sequence ID" value="EQB43351.1"/>
    <property type="molecule type" value="Genomic_DNA"/>
</dbReference>
<proteinExistence type="predicted"/>
<organism evidence="1 2">
    <name type="scientific">Colletotrichum gloeosporioides (strain Cg-14)</name>
    <name type="common">Anthracnose fungus</name>
    <name type="synonym">Glomerella cingulata</name>
    <dbReference type="NCBI Taxonomy" id="1237896"/>
    <lineage>
        <taxon>Eukaryota</taxon>
        <taxon>Fungi</taxon>
        <taxon>Dikarya</taxon>
        <taxon>Ascomycota</taxon>
        <taxon>Pezizomycotina</taxon>
        <taxon>Sordariomycetes</taxon>
        <taxon>Hypocreomycetidae</taxon>
        <taxon>Glomerellales</taxon>
        <taxon>Glomerellaceae</taxon>
        <taxon>Colletotrichum</taxon>
        <taxon>Colletotrichum gloeosporioides species complex</taxon>
    </lineage>
</organism>